<comment type="caution">
    <text evidence="3">The sequence shown here is derived from an EMBL/GenBank/DDBJ whole genome shotgun (WGS) entry which is preliminary data.</text>
</comment>
<dbReference type="PANTHER" id="PTHR43135">
    <property type="entry name" value="ALPHA-D-RIBOSE 1-METHYLPHOSPHONATE 5-TRIPHOSPHATE DIPHOSPHATASE"/>
    <property type="match status" value="1"/>
</dbReference>
<dbReference type="InterPro" id="IPR032466">
    <property type="entry name" value="Metal_Hydrolase"/>
</dbReference>
<dbReference type="InterPro" id="IPR051781">
    <property type="entry name" value="Metallo-dep_Hydrolase"/>
</dbReference>
<dbReference type="GO" id="GO:0016810">
    <property type="term" value="F:hydrolase activity, acting on carbon-nitrogen (but not peptide) bonds"/>
    <property type="evidence" value="ECO:0007669"/>
    <property type="project" value="InterPro"/>
</dbReference>
<dbReference type="Gene3D" id="3.20.20.140">
    <property type="entry name" value="Metal-dependent hydrolases"/>
    <property type="match status" value="1"/>
</dbReference>
<accession>A0A919E8Z5</accession>
<dbReference type="SUPFAM" id="SSF51556">
    <property type="entry name" value="Metallo-dependent hydrolases"/>
    <property type="match status" value="1"/>
</dbReference>
<reference evidence="3" key="1">
    <citation type="journal article" date="2014" name="Int. J. Syst. Evol. Microbiol.">
        <title>Complete genome sequence of Corynebacterium casei LMG S-19264T (=DSM 44701T), isolated from a smear-ripened cheese.</title>
        <authorList>
            <consortium name="US DOE Joint Genome Institute (JGI-PGF)"/>
            <person name="Walter F."/>
            <person name="Albersmeier A."/>
            <person name="Kalinowski J."/>
            <person name="Ruckert C."/>
        </authorList>
    </citation>
    <scope>NUCLEOTIDE SEQUENCE</scope>
    <source>
        <strain evidence="3">KCTC 42590</strain>
    </source>
</reference>
<evidence type="ECO:0000256" key="1">
    <source>
        <dbReference type="SAM" id="SignalP"/>
    </source>
</evidence>
<evidence type="ECO:0000313" key="4">
    <source>
        <dbReference type="Proteomes" id="UP000630923"/>
    </source>
</evidence>
<protein>
    <submittedName>
        <fullName evidence="3">Imidazolonepropionase</fullName>
    </submittedName>
</protein>
<dbReference type="InterPro" id="IPR006680">
    <property type="entry name" value="Amidohydro-rel"/>
</dbReference>
<reference evidence="3" key="2">
    <citation type="submission" date="2020-09" db="EMBL/GenBank/DDBJ databases">
        <authorList>
            <person name="Sun Q."/>
            <person name="Kim S."/>
        </authorList>
    </citation>
    <scope>NUCLEOTIDE SEQUENCE</scope>
    <source>
        <strain evidence="3">KCTC 42590</strain>
    </source>
</reference>
<proteinExistence type="predicted"/>
<sequence length="429" mass="46384">MRGIYILFLSLFITTQAYASTAITGVTAITMDDGKVIPDATVVIDGDRIVAVGPTAAISLPKDTQFIDGTGKYLIPGMTEMHGHLPSATWSQQATEDTLFLYLAGGVTTVRGMLGHAVQFTMRDQITKGEIAGPTLYLAAPSLNGNTVTSPEQGRELVQQYAQDGWDLLKIHPGIKLAAYMAIADEANKLSIPFGGHVPQDVGIINALEAGQISLDHMDGYMAWLRGDEGPLTDEQIDKAVKLALSHGAWIVPTHPLFNLLRSGGDLDTLKAREENKYIPSETLKNWENAVERINLAANSNIAPNRDRLLKALADADAKIALGSDAPQIFSVPGFSIWREIESMSEIGLTPAQILKISTIAPGTYFRDKDTFGQIKPGARADLLLLDGDPRANVMMVTKQSGVMAAGRWYSRADIDARLADIADRNSKE</sequence>
<keyword evidence="4" id="KW-1185">Reference proteome</keyword>
<feature type="chain" id="PRO_5037090759" evidence="1">
    <location>
        <begin position="20"/>
        <end position="429"/>
    </location>
</feature>
<name>A0A919E8Z5_9PROT</name>
<evidence type="ECO:0000259" key="2">
    <source>
        <dbReference type="Pfam" id="PF01979"/>
    </source>
</evidence>
<dbReference type="Pfam" id="PF01979">
    <property type="entry name" value="Amidohydro_1"/>
    <property type="match status" value="1"/>
</dbReference>
<evidence type="ECO:0000313" key="3">
    <source>
        <dbReference type="EMBL" id="GHF24831.1"/>
    </source>
</evidence>
<dbReference type="InterPro" id="IPR011059">
    <property type="entry name" value="Metal-dep_hydrolase_composite"/>
</dbReference>
<dbReference type="RefSeq" id="WP_191252413.1">
    <property type="nucleotide sequence ID" value="NZ_BNCI01000002.1"/>
</dbReference>
<feature type="domain" description="Amidohydrolase-related" evidence="2">
    <location>
        <begin position="73"/>
        <end position="409"/>
    </location>
</feature>
<keyword evidence="1" id="KW-0732">Signal</keyword>
<dbReference type="AlphaFoldDB" id="A0A919E8Z5"/>
<dbReference type="Proteomes" id="UP000630923">
    <property type="component" value="Unassembled WGS sequence"/>
</dbReference>
<dbReference type="EMBL" id="BNCI01000002">
    <property type="protein sequence ID" value="GHF24831.1"/>
    <property type="molecule type" value="Genomic_DNA"/>
</dbReference>
<dbReference type="Gene3D" id="2.30.40.10">
    <property type="entry name" value="Urease, subunit C, domain 1"/>
    <property type="match status" value="1"/>
</dbReference>
<gene>
    <name evidence="3" type="ORF">GCM10017044_19460</name>
</gene>
<organism evidence="3 4">
    <name type="scientific">Kordiimonas sediminis</name>
    <dbReference type="NCBI Taxonomy" id="1735581"/>
    <lineage>
        <taxon>Bacteria</taxon>
        <taxon>Pseudomonadati</taxon>
        <taxon>Pseudomonadota</taxon>
        <taxon>Alphaproteobacteria</taxon>
        <taxon>Kordiimonadales</taxon>
        <taxon>Kordiimonadaceae</taxon>
        <taxon>Kordiimonas</taxon>
    </lineage>
</organism>
<feature type="signal peptide" evidence="1">
    <location>
        <begin position="1"/>
        <end position="19"/>
    </location>
</feature>
<dbReference type="PANTHER" id="PTHR43135:SF3">
    <property type="entry name" value="ALPHA-D-RIBOSE 1-METHYLPHOSPHONATE 5-TRIPHOSPHATE DIPHOSPHATASE"/>
    <property type="match status" value="1"/>
</dbReference>
<dbReference type="SUPFAM" id="SSF51338">
    <property type="entry name" value="Composite domain of metallo-dependent hydrolases"/>
    <property type="match status" value="1"/>
</dbReference>